<evidence type="ECO:0000313" key="3">
    <source>
        <dbReference type="Proteomes" id="UP000625316"/>
    </source>
</evidence>
<gene>
    <name evidence="2" type="ORF">IQ266_09460</name>
</gene>
<evidence type="ECO:0000256" key="1">
    <source>
        <dbReference type="SAM" id="Phobius"/>
    </source>
</evidence>
<keyword evidence="1" id="KW-0812">Transmembrane</keyword>
<reference evidence="2" key="1">
    <citation type="submission" date="2020-10" db="EMBL/GenBank/DDBJ databases">
        <authorList>
            <person name="Castelo-Branco R."/>
            <person name="Eusebio N."/>
            <person name="Adriana R."/>
            <person name="Vieira A."/>
            <person name="Brugerolle De Fraissinette N."/>
            <person name="Rezende De Castro R."/>
            <person name="Schneider M.P."/>
            <person name="Vasconcelos V."/>
            <person name="Leao P.N."/>
        </authorList>
    </citation>
    <scope>NUCLEOTIDE SEQUENCE</scope>
    <source>
        <strain evidence="2">LEGE 11480</strain>
    </source>
</reference>
<sequence>MPMVLPGGLASVAASCAIAHEISRYNDWVNGDRKQFSRHNLQECKEVIIVESKPAAWDLAKLEYETALEQYRQFTSLRRQDMTFVTTVQAAVLTIIGKNLLKLDGAHFLLSLVAVFVLFLGINSERRLAGYMTAYMRRTNEIEAEYGMKLTLMSAQEVKTKRLLVSNAIIFPLYYAVFLIAWGVVWILNLLSGAK</sequence>
<accession>A0A928VJV4</accession>
<feature type="transmembrane region" description="Helical" evidence="1">
    <location>
        <begin position="105"/>
        <end position="122"/>
    </location>
</feature>
<proteinExistence type="predicted"/>
<keyword evidence="1" id="KW-0472">Membrane</keyword>
<name>A0A928VJV4_9CYAN</name>
<organism evidence="2 3">
    <name type="scientific">Romeriopsis navalis LEGE 11480</name>
    <dbReference type="NCBI Taxonomy" id="2777977"/>
    <lineage>
        <taxon>Bacteria</taxon>
        <taxon>Bacillati</taxon>
        <taxon>Cyanobacteriota</taxon>
        <taxon>Cyanophyceae</taxon>
        <taxon>Leptolyngbyales</taxon>
        <taxon>Leptolyngbyaceae</taxon>
        <taxon>Romeriopsis</taxon>
        <taxon>Romeriopsis navalis</taxon>
    </lineage>
</organism>
<comment type="caution">
    <text evidence="2">The sequence shown here is derived from an EMBL/GenBank/DDBJ whole genome shotgun (WGS) entry which is preliminary data.</text>
</comment>
<dbReference type="Proteomes" id="UP000625316">
    <property type="component" value="Unassembled WGS sequence"/>
</dbReference>
<keyword evidence="1" id="KW-1133">Transmembrane helix</keyword>
<evidence type="ECO:0000313" key="2">
    <source>
        <dbReference type="EMBL" id="MBE9029953.1"/>
    </source>
</evidence>
<dbReference type="RefSeq" id="WP_264324779.1">
    <property type="nucleotide sequence ID" value="NZ_JADEXQ010000025.1"/>
</dbReference>
<protein>
    <submittedName>
        <fullName evidence="2">Uncharacterized protein</fullName>
    </submittedName>
</protein>
<feature type="transmembrane region" description="Helical" evidence="1">
    <location>
        <begin position="163"/>
        <end position="188"/>
    </location>
</feature>
<dbReference type="EMBL" id="JADEXQ010000025">
    <property type="protein sequence ID" value="MBE9029953.1"/>
    <property type="molecule type" value="Genomic_DNA"/>
</dbReference>
<keyword evidence="3" id="KW-1185">Reference proteome</keyword>
<dbReference type="AlphaFoldDB" id="A0A928VJV4"/>